<organism evidence="2 3">
    <name type="scientific">Penicillium diatomitis</name>
    <dbReference type="NCBI Taxonomy" id="2819901"/>
    <lineage>
        <taxon>Eukaryota</taxon>
        <taxon>Fungi</taxon>
        <taxon>Dikarya</taxon>
        <taxon>Ascomycota</taxon>
        <taxon>Pezizomycotina</taxon>
        <taxon>Eurotiomycetes</taxon>
        <taxon>Eurotiomycetidae</taxon>
        <taxon>Eurotiales</taxon>
        <taxon>Aspergillaceae</taxon>
        <taxon>Penicillium</taxon>
    </lineage>
</organism>
<sequence length="249" mass="28102">MYALTLGLFVFLYLFVKPVVAYIYDAKGLRKYPNFYLLSGQERVSFPEALRGSQETPCATHGPNALSYSDHRAIKDIYGHGTACIKDRFYSETSGSHSNLADFVDKSDHARKRKMLSSAYALKNLEEWEFKVADVSRKLIKAFDARCTDPLPPTQLPKKEDLTVDYRNWTVLFTATAIASIGLSEDLGFLNEGSDKVISESKDGTTKEVSFRECHAATSRASYELVCAYDWFQALKLILDLAIFRQSPF</sequence>
<dbReference type="InterPro" id="IPR036396">
    <property type="entry name" value="Cyt_P450_sf"/>
</dbReference>
<feature type="signal peptide" evidence="1">
    <location>
        <begin position="1"/>
        <end position="21"/>
    </location>
</feature>
<proteinExistence type="predicted"/>
<keyword evidence="3" id="KW-1185">Reference proteome</keyword>
<accession>A0A9W9WTP6</accession>
<name>A0A9W9WTP6_9EURO</name>
<dbReference type="GO" id="GO:0016705">
    <property type="term" value="F:oxidoreductase activity, acting on paired donors, with incorporation or reduction of molecular oxygen"/>
    <property type="evidence" value="ECO:0007669"/>
    <property type="project" value="InterPro"/>
</dbReference>
<dbReference type="GeneID" id="81628253"/>
<dbReference type="Gene3D" id="1.10.630.10">
    <property type="entry name" value="Cytochrome P450"/>
    <property type="match status" value="1"/>
</dbReference>
<evidence type="ECO:0000313" key="2">
    <source>
        <dbReference type="EMBL" id="KAJ5475337.1"/>
    </source>
</evidence>
<reference evidence="2" key="2">
    <citation type="journal article" date="2023" name="IMA Fungus">
        <title>Comparative genomic study of the Penicillium genus elucidates a diverse pangenome and 15 lateral gene transfer events.</title>
        <authorList>
            <person name="Petersen C."/>
            <person name="Sorensen T."/>
            <person name="Nielsen M.R."/>
            <person name="Sondergaard T.E."/>
            <person name="Sorensen J.L."/>
            <person name="Fitzpatrick D.A."/>
            <person name="Frisvad J.C."/>
            <person name="Nielsen K.L."/>
        </authorList>
    </citation>
    <scope>NUCLEOTIDE SEQUENCE</scope>
    <source>
        <strain evidence="2">IBT 30728</strain>
    </source>
</reference>
<comment type="caution">
    <text evidence="2">The sequence shown here is derived from an EMBL/GenBank/DDBJ whole genome shotgun (WGS) entry which is preliminary data.</text>
</comment>
<dbReference type="GO" id="GO:0004497">
    <property type="term" value="F:monooxygenase activity"/>
    <property type="evidence" value="ECO:0007669"/>
    <property type="project" value="InterPro"/>
</dbReference>
<protein>
    <submittedName>
        <fullName evidence="2">Uncharacterized protein</fullName>
    </submittedName>
</protein>
<keyword evidence="1" id="KW-0732">Signal</keyword>
<dbReference type="AlphaFoldDB" id="A0A9W9WTP6"/>
<gene>
    <name evidence="2" type="ORF">N7539_008403</name>
</gene>
<dbReference type="GO" id="GO:0020037">
    <property type="term" value="F:heme binding"/>
    <property type="evidence" value="ECO:0007669"/>
    <property type="project" value="InterPro"/>
</dbReference>
<dbReference type="Proteomes" id="UP001148312">
    <property type="component" value="Unassembled WGS sequence"/>
</dbReference>
<dbReference type="GO" id="GO:0005506">
    <property type="term" value="F:iron ion binding"/>
    <property type="evidence" value="ECO:0007669"/>
    <property type="project" value="InterPro"/>
</dbReference>
<evidence type="ECO:0000256" key="1">
    <source>
        <dbReference type="SAM" id="SignalP"/>
    </source>
</evidence>
<evidence type="ECO:0000313" key="3">
    <source>
        <dbReference type="Proteomes" id="UP001148312"/>
    </source>
</evidence>
<reference evidence="2" key="1">
    <citation type="submission" date="2022-12" db="EMBL/GenBank/DDBJ databases">
        <authorList>
            <person name="Petersen C."/>
        </authorList>
    </citation>
    <scope>NUCLEOTIDE SEQUENCE</scope>
    <source>
        <strain evidence="2">IBT 30728</strain>
    </source>
</reference>
<feature type="chain" id="PRO_5040753407" evidence="1">
    <location>
        <begin position="22"/>
        <end position="249"/>
    </location>
</feature>
<dbReference type="RefSeq" id="XP_056787095.1">
    <property type="nucleotide sequence ID" value="XM_056938003.1"/>
</dbReference>
<dbReference type="SUPFAM" id="SSF48264">
    <property type="entry name" value="Cytochrome P450"/>
    <property type="match status" value="1"/>
</dbReference>
<dbReference type="EMBL" id="JAPWDQ010000012">
    <property type="protein sequence ID" value="KAJ5475337.1"/>
    <property type="molecule type" value="Genomic_DNA"/>
</dbReference>